<gene>
    <name evidence="2" type="ORF">OCTVUL_1B026646</name>
</gene>
<name>A0AA36BK01_OCTVU</name>
<feature type="region of interest" description="Disordered" evidence="1">
    <location>
        <begin position="58"/>
        <end position="85"/>
    </location>
</feature>
<feature type="compositionally biased region" description="Acidic residues" evidence="1">
    <location>
        <begin position="22"/>
        <end position="36"/>
    </location>
</feature>
<organism evidence="2 3">
    <name type="scientific">Octopus vulgaris</name>
    <name type="common">Common octopus</name>
    <dbReference type="NCBI Taxonomy" id="6645"/>
    <lineage>
        <taxon>Eukaryota</taxon>
        <taxon>Metazoa</taxon>
        <taxon>Spiralia</taxon>
        <taxon>Lophotrochozoa</taxon>
        <taxon>Mollusca</taxon>
        <taxon>Cephalopoda</taxon>
        <taxon>Coleoidea</taxon>
        <taxon>Octopodiformes</taxon>
        <taxon>Octopoda</taxon>
        <taxon>Incirrata</taxon>
        <taxon>Octopodidae</taxon>
        <taxon>Octopus</taxon>
    </lineage>
</organism>
<dbReference type="EMBL" id="OX597830">
    <property type="protein sequence ID" value="CAI9735633.1"/>
    <property type="molecule type" value="Genomic_DNA"/>
</dbReference>
<dbReference type="Proteomes" id="UP001162480">
    <property type="component" value="Chromosome 17"/>
</dbReference>
<keyword evidence="3" id="KW-1185">Reference proteome</keyword>
<sequence>MAFSDMQLQYTLKTNVIKSKEEEEEEETQQETEEVVDQTGLTLERLARLCNLAKELKEGSQEWDDDMVPAATNTTAPSEEVEEVS</sequence>
<reference evidence="2" key="1">
    <citation type="submission" date="2023-08" db="EMBL/GenBank/DDBJ databases">
        <authorList>
            <person name="Alioto T."/>
            <person name="Alioto T."/>
            <person name="Gomez Garrido J."/>
        </authorList>
    </citation>
    <scope>NUCLEOTIDE SEQUENCE</scope>
</reference>
<dbReference type="AlphaFoldDB" id="A0AA36BK01"/>
<protein>
    <submittedName>
        <fullName evidence="2">Uncharacterized protein</fullName>
    </submittedName>
</protein>
<evidence type="ECO:0000313" key="2">
    <source>
        <dbReference type="EMBL" id="CAI9735633.1"/>
    </source>
</evidence>
<evidence type="ECO:0000313" key="3">
    <source>
        <dbReference type="Proteomes" id="UP001162480"/>
    </source>
</evidence>
<proteinExistence type="predicted"/>
<feature type="region of interest" description="Disordered" evidence="1">
    <location>
        <begin position="17"/>
        <end position="37"/>
    </location>
</feature>
<evidence type="ECO:0000256" key="1">
    <source>
        <dbReference type="SAM" id="MobiDB-lite"/>
    </source>
</evidence>
<accession>A0AA36BK01</accession>